<sequence>MQKNLNTTHLDCCYSDLNPNKGKLIEKSTCKKFNQQANIASKYIKVICNYKGKLVYEDYFIFPAKLRVRRKKVLNRYNVLILGLRSVSIINAYRKLSKFLNYLRYEMEVVEYTKYNAVSLNWINREALQNIIPLYTGMAYEDALKAYNQKHLNFIWEQYKREGYKILLAEDCVEHGVFRQGILQNVTANYNFSPFMKLYERLTGHISNGDCYICTSSKKSYKVVLDHYTSWSESIRENREKHFAMLWINSLTTTQEAHKGLNMLEIAAQDLISFFKTLKVRRLLEDTMVFIISDRGYMNNELYSIKQFKTEMKLPLLHIFLPIHMKVRQKRVVNQFMINRDKLVTPYDVHRTLETIVKFNTINFTYVQTKQKSMAKGISLFDKVPHRYCESIGVNSDTCACKYIAKYHRTKG</sequence>
<dbReference type="Gene3D" id="3.40.720.10">
    <property type="entry name" value="Alkaline Phosphatase, subunit A"/>
    <property type="match status" value="1"/>
</dbReference>
<dbReference type="PANTHER" id="PTHR10974:SF1">
    <property type="entry name" value="FI08016P-RELATED"/>
    <property type="match status" value="1"/>
</dbReference>
<dbReference type="Pfam" id="PF02995">
    <property type="entry name" value="DUF229"/>
    <property type="match status" value="1"/>
</dbReference>
<dbReference type="InterPro" id="IPR004245">
    <property type="entry name" value="DUF229"/>
</dbReference>
<reference evidence="1 2" key="1">
    <citation type="journal article" date="2024" name="BMC Genomics">
        <title>De novo assembly and annotation of Popillia japonica's genome with initial clues to its potential as an invasive pest.</title>
        <authorList>
            <person name="Cucini C."/>
            <person name="Boschi S."/>
            <person name="Funari R."/>
            <person name="Cardaioli E."/>
            <person name="Iannotti N."/>
            <person name="Marturano G."/>
            <person name="Paoli F."/>
            <person name="Bruttini M."/>
            <person name="Carapelli A."/>
            <person name="Frati F."/>
            <person name="Nardi F."/>
        </authorList>
    </citation>
    <scope>NUCLEOTIDE SEQUENCE [LARGE SCALE GENOMIC DNA]</scope>
    <source>
        <strain evidence="1">DMR45628</strain>
    </source>
</reference>
<organism evidence="1 2">
    <name type="scientific">Popillia japonica</name>
    <name type="common">Japanese beetle</name>
    <dbReference type="NCBI Taxonomy" id="7064"/>
    <lineage>
        <taxon>Eukaryota</taxon>
        <taxon>Metazoa</taxon>
        <taxon>Ecdysozoa</taxon>
        <taxon>Arthropoda</taxon>
        <taxon>Hexapoda</taxon>
        <taxon>Insecta</taxon>
        <taxon>Pterygota</taxon>
        <taxon>Neoptera</taxon>
        <taxon>Endopterygota</taxon>
        <taxon>Coleoptera</taxon>
        <taxon>Polyphaga</taxon>
        <taxon>Scarabaeiformia</taxon>
        <taxon>Scarabaeidae</taxon>
        <taxon>Rutelinae</taxon>
        <taxon>Popillia</taxon>
    </lineage>
</organism>
<evidence type="ECO:0000313" key="2">
    <source>
        <dbReference type="Proteomes" id="UP001458880"/>
    </source>
</evidence>
<dbReference type="Proteomes" id="UP001458880">
    <property type="component" value="Unassembled WGS sequence"/>
</dbReference>
<proteinExistence type="predicted"/>
<protein>
    <submittedName>
        <fullName evidence="1">Uncharacterized protein</fullName>
    </submittedName>
</protein>
<dbReference type="InterPro" id="IPR017850">
    <property type="entry name" value="Alkaline_phosphatase_core_sf"/>
</dbReference>
<comment type="caution">
    <text evidence="1">The sequence shown here is derived from an EMBL/GenBank/DDBJ whole genome shotgun (WGS) entry which is preliminary data.</text>
</comment>
<gene>
    <name evidence="1" type="ORF">QE152_g29787</name>
</gene>
<name>A0AAW1JFV7_POPJA</name>
<dbReference type="PANTHER" id="PTHR10974">
    <property type="entry name" value="FI08016P-RELATED"/>
    <property type="match status" value="1"/>
</dbReference>
<evidence type="ECO:0000313" key="1">
    <source>
        <dbReference type="EMBL" id="KAK9702677.1"/>
    </source>
</evidence>
<dbReference type="GO" id="GO:0005615">
    <property type="term" value="C:extracellular space"/>
    <property type="evidence" value="ECO:0007669"/>
    <property type="project" value="TreeGrafter"/>
</dbReference>
<dbReference type="AlphaFoldDB" id="A0AAW1JFV7"/>
<keyword evidence="2" id="KW-1185">Reference proteome</keyword>
<dbReference type="EMBL" id="JASPKY010000386">
    <property type="protein sequence ID" value="KAK9702677.1"/>
    <property type="molecule type" value="Genomic_DNA"/>
</dbReference>
<accession>A0AAW1JFV7</accession>